<dbReference type="InterPro" id="IPR003961">
    <property type="entry name" value="FN3_dom"/>
</dbReference>
<comment type="caution">
    <text evidence="4">The sequence shown here is derived from an EMBL/GenBank/DDBJ whole genome shotgun (WGS) entry which is preliminary data.</text>
</comment>
<keyword evidence="2" id="KW-0472">Membrane</keyword>
<dbReference type="EMBL" id="JASJQH010001412">
    <property type="protein sequence ID" value="KAK9761392.1"/>
    <property type="molecule type" value="Genomic_DNA"/>
</dbReference>
<keyword evidence="2" id="KW-0812">Transmembrane</keyword>
<keyword evidence="5" id="KW-1185">Reference proteome</keyword>
<evidence type="ECO:0000256" key="2">
    <source>
        <dbReference type="SAM" id="Phobius"/>
    </source>
</evidence>
<dbReference type="Proteomes" id="UP001479436">
    <property type="component" value="Unassembled WGS sequence"/>
</dbReference>
<evidence type="ECO:0000259" key="3">
    <source>
        <dbReference type="PROSITE" id="PS50853"/>
    </source>
</evidence>
<proteinExistence type="predicted"/>
<keyword evidence="2" id="KW-1133">Transmembrane helix</keyword>
<sequence>MDTDDLTSRTTWRRPGSSPFIKDANFIDRLAASLDRHRAFSVILVCLIMILLDYCFNIPIEWLLFSYFTFTIFFNAFSISIAVFIVFFTLILTTSALTYLLVSYRVTNFLASSVVNASLVHGFHGLDIVGWMLVSILSAARYWLPWCNTLPPEFMAPVAAHCTSFGFLWILYHFAFFVHSSFDKVGLFFGLVIPKPPVIYIKNIKETGTSIYWTLPEKPSVEKYLIEINGVLAGESDKQETSVEIMGLSADSWYKIRVWAVSNSRIRTPSQCIVIKTLPIVPVSFPAPNKVKKETLSKPVESFDSTLNTKNDTKKEDTSQMAITEEKIDALRSECDIVKKQRQEIAQNAQEVEKQSKNEEEKIRNELERLRALKRAEEEPKMKLKSRLKSLDDSKIEAEAARTKLERELKLEQNAKQHSFDALRNKEKEKESHKNSLETAKDKIRKAKVEFNNQKAELEESIKKLHNDISFAEKELSNVTMTKEELWNEIADKKDEFQRILNENERIAEPDNKLRNQTKSLDQEHRALFQNYLQLQDLERNIKEKLQRLDHEKWSIMEELNKARRLGRLDNAYTGGYRLFGPTSGETLPEFSLSGPNENHHPTNTSITPVNYSTVGSGSFFSSLSEIPTAPVPTTVYPSTTVSQPQSLFSGFTGGFTPSSGAVGEKRNVNKPFRNMAINNNSAPDLLAVLGPGTIPNPNGFGKREVNDSSSSTPVSKPFRP</sequence>
<gene>
    <name evidence="4" type="ORF">K7432_013743</name>
</gene>
<feature type="transmembrane region" description="Helical" evidence="2">
    <location>
        <begin position="154"/>
        <end position="178"/>
    </location>
</feature>
<feature type="transmembrane region" description="Helical" evidence="2">
    <location>
        <begin position="39"/>
        <end position="60"/>
    </location>
</feature>
<evidence type="ECO:0000313" key="5">
    <source>
        <dbReference type="Proteomes" id="UP001479436"/>
    </source>
</evidence>
<feature type="domain" description="Fibronectin type-III" evidence="3">
    <location>
        <begin position="193"/>
        <end position="280"/>
    </location>
</feature>
<feature type="region of interest" description="Disordered" evidence="1">
    <location>
        <begin position="694"/>
        <end position="721"/>
    </location>
</feature>
<feature type="non-terminal residue" evidence="4">
    <location>
        <position position="721"/>
    </location>
</feature>
<dbReference type="SUPFAM" id="SSF49265">
    <property type="entry name" value="Fibronectin type III"/>
    <property type="match status" value="1"/>
</dbReference>
<dbReference type="PROSITE" id="PS50853">
    <property type="entry name" value="FN3"/>
    <property type="match status" value="1"/>
</dbReference>
<feature type="region of interest" description="Disordered" evidence="1">
    <location>
        <begin position="413"/>
        <end position="438"/>
    </location>
</feature>
<accession>A0ABR2WIQ7</accession>
<dbReference type="InterPro" id="IPR013783">
    <property type="entry name" value="Ig-like_fold"/>
</dbReference>
<evidence type="ECO:0000256" key="1">
    <source>
        <dbReference type="SAM" id="MobiDB-lite"/>
    </source>
</evidence>
<dbReference type="CDD" id="cd00063">
    <property type="entry name" value="FN3"/>
    <property type="match status" value="1"/>
</dbReference>
<evidence type="ECO:0000313" key="4">
    <source>
        <dbReference type="EMBL" id="KAK9761392.1"/>
    </source>
</evidence>
<feature type="transmembrane region" description="Helical" evidence="2">
    <location>
        <begin position="72"/>
        <end position="102"/>
    </location>
</feature>
<organism evidence="4 5">
    <name type="scientific">Basidiobolus ranarum</name>
    <dbReference type="NCBI Taxonomy" id="34480"/>
    <lineage>
        <taxon>Eukaryota</taxon>
        <taxon>Fungi</taxon>
        <taxon>Fungi incertae sedis</taxon>
        <taxon>Zoopagomycota</taxon>
        <taxon>Entomophthoromycotina</taxon>
        <taxon>Basidiobolomycetes</taxon>
        <taxon>Basidiobolales</taxon>
        <taxon>Basidiobolaceae</taxon>
        <taxon>Basidiobolus</taxon>
    </lineage>
</organism>
<dbReference type="Gene3D" id="2.60.40.10">
    <property type="entry name" value="Immunoglobulins"/>
    <property type="match status" value="1"/>
</dbReference>
<reference evidence="4 5" key="1">
    <citation type="submission" date="2023-04" db="EMBL/GenBank/DDBJ databases">
        <title>Genome of Basidiobolus ranarum AG-B5.</title>
        <authorList>
            <person name="Stajich J.E."/>
            <person name="Carter-House D."/>
            <person name="Gryganskyi A."/>
        </authorList>
    </citation>
    <scope>NUCLEOTIDE SEQUENCE [LARGE SCALE GENOMIC DNA]</scope>
    <source>
        <strain evidence="4 5">AG-B5</strain>
    </source>
</reference>
<protein>
    <recommendedName>
        <fullName evidence="3">Fibronectin type-III domain-containing protein</fullName>
    </recommendedName>
</protein>
<name>A0ABR2WIQ7_9FUNG</name>
<dbReference type="InterPro" id="IPR036116">
    <property type="entry name" value="FN3_sf"/>
</dbReference>